<dbReference type="SUPFAM" id="SSF52540">
    <property type="entry name" value="P-loop containing nucleoside triphosphate hydrolases"/>
    <property type="match status" value="1"/>
</dbReference>
<evidence type="ECO:0000256" key="5">
    <source>
        <dbReference type="ARBA" id="ARBA00023134"/>
    </source>
</evidence>
<comment type="caution">
    <text evidence="8">The sequence shown here is derived from an EMBL/GenBank/DDBJ whole genome shotgun (WGS) entry which is preliminary data.</text>
</comment>
<dbReference type="STRING" id="9009.A0A226MJ40"/>
<evidence type="ECO:0000256" key="4">
    <source>
        <dbReference type="ARBA" id="ARBA00022801"/>
    </source>
</evidence>
<dbReference type="InterPro" id="IPR005225">
    <property type="entry name" value="Small_GTP-bd"/>
</dbReference>
<dbReference type="EC" id="3.6.5.2" evidence="2"/>
<gene>
    <name evidence="8" type="ORF">ASZ78_011290</name>
</gene>
<evidence type="ECO:0000256" key="6">
    <source>
        <dbReference type="ARBA" id="ARBA00048098"/>
    </source>
</evidence>
<dbReference type="NCBIfam" id="TIGR00231">
    <property type="entry name" value="small_GTP"/>
    <property type="match status" value="1"/>
</dbReference>
<proteinExistence type="inferred from homology"/>
<protein>
    <recommendedName>
        <fullName evidence="2">small monomeric GTPase</fullName>
        <ecNumber evidence="2">3.6.5.2</ecNumber>
    </recommendedName>
</protein>
<dbReference type="InterPro" id="IPR051065">
    <property type="entry name" value="Ras-related_GTPase"/>
</dbReference>
<dbReference type="PANTHER" id="PTHR45704">
    <property type="entry name" value="RAS-LIKE FAMILY MEMBER 11"/>
    <property type="match status" value="1"/>
</dbReference>
<dbReference type="EMBL" id="MCFN01000770">
    <property type="protein sequence ID" value="OXB55301.1"/>
    <property type="molecule type" value="Genomic_DNA"/>
</dbReference>
<evidence type="ECO:0000256" key="1">
    <source>
        <dbReference type="ARBA" id="ARBA00008344"/>
    </source>
</evidence>
<dbReference type="OrthoDB" id="18798at2759"/>
<dbReference type="Gene3D" id="3.40.50.300">
    <property type="entry name" value="P-loop containing nucleotide triphosphate hydrolases"/>
    <property type="match status" value="1"/>
</dbReference>
<name>A0A226MJ40_CALSU</name>
<dbReference type="PROSITE" id="PS51419">
    <property type="entry name" value="RAB"/>
    <property type="match status" value="1"/>
</dbReference>
<evidence type="ECO:0000313" key="8">
    <source>
        <dbReference type="EMBL" id="OXB55301.1"/>
    </source>
</evidence>
<evidence type="ECO:0000256" key="3">
    <source>
        <dbReference type="ARBA" id="ARBA00022741"/>
    </source>
</evidence>
<dbReference type="PROSITE" id="PS51421">
    <property type="entry name" value="RAS"/>
    <property type="match status" value="1"/>
</dbReference>
<dbReference type="GO" id="GO:0003925">
    <property type="term" value="F:G protein activity"/>
    <property type="evidence" value="ECO:0007669"/>
    <property type="project" value="UniProtKB-EC"/>
</dbReference>
<sequence>MRLPGMSQPFLLAPIAECSPGPPGAELRLAVLGARGVGKSALIVRFLTKRFIGDYEPNTGSLYSRLVRLDGEQVAVHIQDTPGCLQVQEDCVQAPDALSRCMKWAEGFLVVYSITDPGSYQAVRPLHRHIRQLHPDARIPIVVVGNKADLLHARQVQAKEGLQLANELGSLFLEISTSESSQGVCEVFQYLCREVSKLQLSERRRPSAIPRPRSPNMQDLKRRFKQALSPRVK</sequence>
<dbReference type="AlphaFoldDB" id="A0A226MJ40"/>
<keyword evidence="4" id="KW-0378">Hydrolase</keyword>
<evidence type="ECO:0000256" key="2">
    <source>
        <dbReference type="ARBA" id="ARBA00011984"/>
    </source>
</evidence>
<dbReference type="Pfam" id="PF00071">
    <property type="entry name" value="Ras"/>
    <property type="match status" value="1"/>
</dbReference>
<dbReference type="SMART" id="SM00175">
    <property type="entry name" value="RAB"/>
    <property type="match status" value="1"/>
</dbReference>
<dbReference type="Proteomes" id="UP000198323">
    <property type="component" value="Unassembled WGS sequence"/>
</dbReference>
<feature type="region of interest" description="Disordered" evidence="7">
    <location>
        <begin position="203"/>
        <end position="233"/>
    </location>
</feature>
<dbReference type="InterPro" id="IPR027417">
    <property type="entry name" value="P-loop_NTPase"/>
</dbReference>
<evidence type="ECO:0000313" key="9">
    <source>
        <dbReference type="Proteomes" id="UP000198323"/>
    </source>
</evidence>
<comment type="catalytic activity">
    <reaction evidence="6">
        <text>GTP + H2O = GDP + phosphate + H(+)</text>
        <dbReference type="Rhea" id="RHEA:19669"/>
        <dbReference type="ChEBI" id="CHEBI:15377"/>
        <dbReference type="ChEBI" id="CHEBI:15378"/>
        <dbReference type="ChEBI" id="CHEBI:37565"/>
        <dbReference type="ChEBI" id="CHEBI:43474"/>
        <dbReference type="ChEBI" id="CHEBI:58189"/>
        <dbReference type="EC" id="3.6.5.2"/>
    </reaction>
</comment>
<reference evidence="8 9" key="1">
    <citation type="submission" date="2016-07" db="EMBL/GenBank/DDBJ databases">
        <title>Disparate Historic Effective Population Sizes Predicted by Modern Levels of Genome Diversity for the Scaled Quail (Callipepla squamata) and the Northern Bobwhite (Colinus virginianus): Inferences from First and Second Generation Draft Genome Assemblies for Sympatric New World Quail.</title>
        <authorList>
            <person name="Oldeschulte D.L."/>
            <person name="Halley Y.A."/>
            <person name="Bhattarai E.K."/>
            <person name="Brashear W.A."/>
            <person name="Hill J."/>
            <person name="Metz R.P."/>
            <person name="Johnson C.D."/>
            <person name="Rollins D."/>
            <person name="Peterson M.J."/>
            <person name="Bickhart D.M."/>
            <person name="Decker J.E."/>
            <person name="Seabury C.M."/>
        </authorList>
    </citation>
    <scope>NUCLEOTIDE SEQUENCE [LARGE SCALE GENOMIC DNA]</scope>
    <source>
        <strain evidence="8 9">Texas</strain>
        <tissue evidence="8">Leg muscle</tissue>
    </source>
</reference>
<organism evidence="8 9">
    <name type="scientific">Callipepla squamata</name>
    <name type="common">Scaled quail</name>
    <dbReference type="NCBI Taxonomy" id="9009"/>
    <lineage>
        <taxon>Eukaryota</taxon>
        <taxon>Metazoa</taxon>
        <taxon>Chordata</taxon>
        <taxon>Craniata</taxon>
        <taxon>Vertebrata</taxon>
        <taxon>Euteleostomi</taxon>
        <taxon>Archelosauria</taxon>
        <taxon>Archosauria</taxon>
        <taxon>Dinosauria</taxon>
        <taxon>Saurischia</taxon>
        <taxon>Theropoda</taxon>
        <taxon>Coelurosauria</taxon>
        <taxon>Aves</taxon>
        <taxon>Neognathae</taxon>
        <taxon>Galloanserae</taxon>
        <taxon>Galliformes</taxon>
        <taxon>Odontophoridae</taxon>
        <taxon>Callipepla</taxon>
    </lineage>
</organism>
<dbReference type="SMART" id="SM00173">
    <property type="entry name" value="RAS"/>
    <property type="match status" value="1"/>
</dbReference>
<dbReference type="PRINTS" id="PR00449">
    <property type="entry name" value="RASTRNSFRMNG"/>
</dbReference>
<keyword evidence="9" id="KW-1185">Reference proteome</keyword>
<accession>A0A226MJ40</accession>
<keyword evidence="5" id="KW-0342">GTP-binding</keyword>
<comment type="similarity">
    <text evidence="1">Belongs to the small GTPase superfamily. Ras family.</text>
</comment>
<dbReference type="GO" id="GO:0005525">
    <property type="term" value="F:GTP binding"/>
    <property type="evidence" value="ECO:0007669"/>
    <property type="project" value="UniProtKB-KW"/>
</dbReference>
<keyword evidence="3" id="KW-0547">Nucleotide-binding</keyword>
<dbReference type="InterPro" id="IPR001806">
    <property type="entry name" value="Small_GTPase"/>
</dbReference>
<evidence type="ECO:0000256" key="7">
    <source>
        <dbReference type="SAM" id="MobiDB-lite"/>
    </source>
</evidence>
<dbReference type="SMART" id="SM00174">
    <property type="entry name" value="RHO"/>
    <property type="match status" value="1"/>
</dbReference>
<dbReference type="CDD" id="cd04146">
    <property type="entry name" value="RERG_RasL11_like"/>
    <property type="match status" value="1"/>
</dbReference>